<keyword evidence="1" id="KW-1277">Toxin-antitoxin system</keyword>
<comment type="caution">
    <text evidence="2">The sequence shown here is derived from an EMBL/GenBank/DDBJ whole genome shotgun (WGS) entry which is preliminary data.</text>
</comment>
<dbReference type="Proteomes" id="UP000308181">
    <property type="component" value="Unassembled WGS sequence"/>
</dbReference>
<proteinExistence type="predicted"/>
<dbReference type="AlphaFoldDB" id="A0A4U1C891"/>
<dbReference type="OrthoDB" id="1098070at2"/>
<evidence type="ECO:0000313" key="2">
    <source>
        <dbReference type="EMBL" id="TKC00904.1"/>
    </source>
</evidence>
<evidence type="ECO:0000313" key="3">
    <source>
        <dbReference type="Proteomes" id="UP000308181"/>
    </source>
</evidence>
<organism evidence="2 3">
    <name type="scientific">Pedobacter cryophilus</name>
    <dbReference type="NCBI Taxonomy" id="2571271"/>
    <lineage>
        <taxon>Bacteria</taxon>
        <taxon>Pseudomonadati</taxon>
        <taxon>Bacteroidota</taxon>
        <taxon>Sphingobacteriia</taxon>
        <taxon>Sphingobacteriales</taxon>
        <taxon>Sphingobacteriaceae</taxon>
        <taxon>Pedobacter</taxon>
    </lineage>
</organism>
<dbReference type="Pfam" id="PF05016">
    <property type="entry name" value="ParE_toxin"/>
    <property type="match status" value="1"/>
</dbReference>
<gene>
    <name evidence="2" type="ORF">FA046_04295</name>
</gene>
<dbReference type="InterPro" id="IPR035093">
    <property type="entry name" value="RelE/ParE_toxin_dom_sf"/>
</dbReference>
<name>A0A4U1C891_9SPHI</name>
<protein>
    <submittedName>
        <fullName evidence="2">Type II toxin-antitoxin system RelE/ParE family toxin</fullName>
    </submittedName>
</protein>
<evidence type="ECO:0000256" key="1">
    <source>
        <dbReference type="ARBA" id="ARBA00022649"/>
    </source>
</evidence>
<dbReference type="InterPro" id="IPR007712">
    <property type="entry name" value="RelE/ParE_toxin"/>
</dbReference>
<dbReference type="RefSeq" id="WP_136825109.1">
    <property type="nucleotide sequence ID" value="NZ_SWBP01000001.1"/>
</dbReference>
<sequence>MEVRFSPYATDTLLMIISFIENKWNTKTADSFVTKVYDVIDALPQNPYSYPKTSFQNTRKAVITKQTSVIYKVHEDHIEILFFWDTRQAPSF</sequence>
<dbReference type="EMBL" id="SWBP01000001">
    <property type="protein sequence ID" value="TKC00904.1"/>
    <property type="molecule type" value="Genomic_DNA"/>
</dbReference>
<keyword evidence="3" id="KW-1185">Reference proteome</keyword>
<dbReference type="Gene3D" id="3.30.2310.20">
    <property type="entry name" value="RelE-like"/>
    <property type="match status" value="1"/>
</dbReference>
<accession>A0A4U1C891</accession>
<reference evidence="2 3" key="1">
    <citation type="submission" date="2019-04" db="EMBL/GenBank/DDBJ databases">
        <title>Pedobacter sp. AR-3-17 sp. nov., isolated from Arctic soil.</title>
        <authorList>
            <person name="Dahal R.H."/>
            <person name="Kim D.-U."/>
        </authorList>
    </citation>
    <scope>NUCLEOTIDE SEQUENCE [LARGE SCALE GENOMIC DNA]</scope>
    <source>
        <strain evidence="2 3">AR-3-17</strain>
    </source>
</reference>